<protein>
    <submittedName>
        <fullName evidence="2">ABC-1 domain protein</fullName>
    </submittedName>
</protein>
<feature type="non-terminal residue" evidence="2">
    <location>
        <position position="109"/>
    </location>
</feature>
<organism evidence="2 3">
    <name type="scientific">Candidatus Yanofskybacteria bacterium GW2011_GWE2_40_11</name>
    <dbReference type="NCBI Taxonomy" id="1619033"/>
    <lineage>
        <taxon>Bacteria</taxon>
        <taxon>Candidatus Yanofskyibacteriota</taxon>
    </lineage>
</organism>
<dbReference type="Proteomes" id="UP000034072">
    <property type="component" value="Unassembled WGS sequence"/>
</dbReference>
<dbReference type="PANTHER" id="PTHR10566:SF113">
    <property type="entry name" value="PROTEIN ACTIVITY OF BC1 COMPLEX KINASE 7, CHLOROPLASTIC"/>
    <property type="match status" value="1"/>
</dbReference>
<sequence length="109" mass="12745">MEKIRRSLQISSTSIKYLALYKLTKHRNKTLGTRLRLACEELGFVFIKIGQILSTRYELLSREDCTELQKLLDSVPPIPYEQVEKIFLEDFKVTPETIFQNWNPIPIAS</sequence>
<proteinExistence type="inferred from homology"/>
<reference evidence="2 3" key="1">
    <citation type="journal article" date="2015" name="Nature">
        <title>rRNA introns, odd ribosomes, and small enigmatic genomes across a large radiation of phyla.</title>
        <authorList>
            <person name="Brown C.T."/>
            <person name="Hug L.A."/>
            <person name="Thomas B.C."/>
            <person name="Sharon I."/>
            <person name="Castelle C.J."/>
            <person name="Singh A."/>
            <person name="Wilkins M.J."/>
            <person name="Williams K.H."/>
            <person name="Banfield J.F."/>
        </authorList>
    </citation>
    <scope>NUCLEOTIDE SEQUENCE [LARGE SCALE GENOMIC DNA]</scope>
</reference>
<dbReference type="EMBL" id="LBXZ01000007">
    <property type="protein sequence ID" value="KKR40553.1"/>
    <property type="molecule type" value="Genomic_DNA"/>
</dbReference>
<accession>A0A0G0QK90</accession>
<gene>
    <name evidence="2" type="ORF">UT75_C0007G0001</name>
</gene>
<evidence type="ECO:0000256" key="1">
    <source>
        <dbReference type="ARBA" id="ARBA00009670"/>
    </source>
</evidence>
<dbReference type="AlphaFoldDB" id="A0A0G0QK90"/>
<evidence type="ECO:0000313" key="3">
    <source>
        <dbReference type="Proteomes" id="UP000034072"/>
    </source>
</evidence>
<dbReference type="PANTHER" id="PTHR10566">
    <property type="entry name" value="CHAPERONE-ACTIVITY OF BC1 COMPLEX CABC1 -RELATED"/>
    <property type="match status" value="1"/>
</dbReference>
<comment type="similarity">
    <text evidence="1">Belongs to the protein kinase superfamily. ADCK protein kinase family.</text>
</comment>
<dbReference type="InterPro" id="IPR050154">
    <property type="entry name" value="UbiB_kinase"/>
</dbReference>
<comment type="caution">
    <text evidence="2">The sequence shown here is derived from an EMBL/GenBank/DDBJ whole genome shotgun (WGS) entry which is preliminary data.</text>
</comment>
<evidence type="ECO:0000313" key="2">
    <source>
        <dbReference type="EMBL" id="KKR40553.1"/>
    </source>
</evidence>
<name>A0A0G0QK90_9BACT</name>